<sequence>MVGIFPRLSSSRSGQQIFVEEKHASGQVKEPSRALSSNGVDTLEEFLPVDHPMEPRHNDKPVRCPSPEPCIVHDGRIWKERIATNVRKLHEYSFMTK</sequence>
<dbReference type="Proteomes" id="UP001162992">
    <property type="component" value="Chromosome 23"/>
</dbReference>
<name>A0ACC2ABG2_DIPCM</name>
<comment type="caution">
    <text evidence="1">The sequence shown here is derived from an EMBL/GenBank/DDBJ whole genome shotgun (WGS) entry which is preliminary data.</text>
</comment>
<keyword evidence="2" id="KW-1185">Reference proteome</keyword>
<reference evidence="2" key="1">
    <citation type="journal article" date="2024" name="Proc. Natl. Acad. Sci. U.S.A.">
        <title>Extraordinary preservation of gene collinearity over three hundred million years revealed in homosporous lycophytes.</title>
        <authorList>
            <person name="Li C."/>
            <person name="Wickell D."/>
            <person name="Kuo L.Y."/>
            <person name="Chen X."/>
            <person name="Nie B."/>
            <person name="Liao X."/>
            <person name="Peng D."/>
            <person name="Ji J."/>
            <person name="Jenkins J."/>
            <person name="Williams M."/>
            <person name="Shu S."/>
            <person name="Plott C."/>
            <person name="Barry K."/>
            <person name="Rajasekar S."/>
            <person name="Grimwood J."/>
            <person name="Han X."/>
            <person name="Sun S."/>
            <person name="Hou Z."/>
            <person name="He W."/>
            <person name="Dai G."/>
            <person name="Sun C."/>
            <person name="Schmutz J."/>
            <person name="Leebens-Mack J.H."/>
            <person name="Li F.W."/>
            <person name="Wang L."/>
        </authorList>
    </citation>
    <scope>NUCLEOTIDE SEQUENCE [LARGE SCALE GENOMIC DNA]</scope>
    <source>
        <strain evidence="2">cv. PW_Plant_1</strain>
    </source>
</reference>
<accession>A0ACC2ABG2</accession>
<dbReference type="EMBL" id="CM055114">
    <property type="protein sequence ID" value="KAJ7514850.1"/>
    <property type="molecule type" value="Genomic_DNA"/>
</dbReference>
<evidence type="ECO:0000313" key="2">
    <source>
        <dbReference type="Proteomes" id="UP001162992"/>
    </source>
</evidence>
<proteinExistence type="predicted"/>
<organism evidence="1 2">
    <name type="scientific">Diphasiastrum complanatum</name>
    <name type="common">Issler's clubmoss</name>
    <name type="synonym">Lycopodium complanatum</name>
    <dbReference type="NCBI Taxonomy" id="34168"/>
    <lineage>
        <taxon>Eukaryota</taxon>
        <taxon>Viridiplantae</taxon>
        <taxon>Streptophyta</taxon>
        <taxon>Embryophyta</taxon>
        <taxon>Tracheophyta</taxon>
        <taxon>Lycopodiopsida</taxon>
        <taxon>Lycopodiales</taxon>
        <taxon>Lycopodiaceae</taxon>
        <taxon>Lycopodioideae</taxon>
        <taxon>Diphasiastrum</taxon>
    </lineage>
</organism>
<protein>
    <submittedName>
        <fullName evidence="1">Uncharacterized protein</fullName>
    </submittedName>
</protein>
<gene>
    <name evidence="1" type="ORF">O6H91_23G062700</name>
</gene>
<evidence type="ECO:0000313" key="1">
    <source>
        <dbReference type="EMBL" id="KAJ7514850.1"/>
    </source>
</evidence>